<organism evidence="4 5">
    <name type="scientific">Talaromyces stipitatus (strain ATCC 10500 / CBS 375.48 / QM 6759 / NRRL 1006)</name>
    <name type="common">Penicillium stipitatum</name>
    <dbReference type="NCBI Taxonomy" id="441959"/>
    <lineage>
        <taxon>Eukaryota</taxon>
        <taxon>Fungi</taxon>
        <taxon>Dikarya</taxon>
        <taxon>Ascomycota</taxon>
        <taxon>Pezizomycotina</taxon>
        <taxon>Eurotiomycetes</taxon>
        <taxon>Eurotiomycetidae</taxon>
        <taxon>Eurotiales</taxon>
        <taxon>Trichocomaceae</taxon>
        <taxon>Talaromyces</taxon>
        <taxon>Talaromyces sect. Talaromyces</taxon>
    </lineage>
</organism>
<dbReference type="SUPFAM" id="SSF51735">
    <property type="entry name" value="NAD(P)-binding Rossmann-fold domains"/>
    <property type="match status" value="1"/>
</dbReference>
<dbReference type="GO" id="GO:0016616">
    <property type="term" value="F:oxidoreductase activity, acting on the CH-OH group of donors, NAD or NADP as acceptor"/>
    <property type="evidence" value="ECO:0007669"/>
    <property type="project" value="TreeGrafter"/>
</dbReference>
<evidence type="ECO:0000259" key="3">
    <source>
        <dbReference type="Pfam" id="PF01370"/>
    </source>
</evidence>
<keyword evidence="5" id="KW-1185">Reference proteome</keyword>
<dbReference type="OrthoDB" id="2735536at2759"/>
<dbReference type="PhylomeDB" id="B8MVC8"/>
<dbReference type="VEuPathDB" id="FungiDB:TSTA_007780"/>
<dbReference type="PANTHER" id="PTHR10366:SF562">
    <property type="entry name" value="ALDEHYDE REDUCTASE II (AFU_ORTHOLOGUE AFUA_1G11360)"/>
    <property type="match status" value="1"/>
</dbReference>
<dbReference type="STRING" id="441959.B8MVC8"/>
<feature type="domain" description="NAD-dependent epimerase/dehydratase" evidence="3">
    <location>
        <begin position="11"/>
        <end position="134"/>
    </location>
</feature>
<accession>B8MVC8</accession>
<reference evidence="5" key="1">
    <citation type="journal article" date="2015" name="Genome Announc.">
        <title>Genome sequence of the AIDS-associated pathogen Penicillium marneffei (ATCC18224) and its near taxonomic relative Talaromyces stipitatus (ATCC10500).</title>
        <authorList>
            <person name="Nierman W.C."/>
            <person name="Fedorova-Abrams N.D."/>
            <person name="Andrianopoulos A."/>
        </authorList>
    </citation>
    <scope>NUCLEOTIDE SEQUENCE [LARGE SCALE GENOMIC DNA]</scope>
    <source>
        <strain evidence="5">ATCC 10500 / CBS 375.48 / QM 6759 / NRRL 1006</strain>
    </source>
</reference>
<dbReference type="OMA" id="PYEPERC"/>
<dbReference type="InParanoid" id="B8MVC8"/>
<comment type="similarity">
    <text evidence="2">Belongs to the NAD(P)-dependent epimerase/dehydratase family. Dihydroflavonol-4-reductase subfamily.</text>
</comment>
<proteinExistence type="inferred from homology"/>
<dbReference type="Pfam" id="PF01370">
    <property type="entry name" value="Epimerase"/>
    <property type="match status" value="1"/>
</dbReference>
<keyword evidence="1" id="KW-0560">Oxidoreductase</keyword>
<name>B8MVC8_TALSN</name>
<dbReference type="InterPro" id="IPR036291">
    <property type="entry name" value="NAD(P)-bd_dom_sf"/>
</dbReference>
<gene>
    <name evidence="4" type="ORF">TSTA_007780</name>
</gene>
<dbReference type="Gene3D" id="3.40.50.720">
    <property type="entry name" value="NAD(P)-binding Rossmann-like Domain"/>
    <property type="match status" value="1"/>
</dbReference>
<evidence type="ECO:0000313" key="5">
    <source>
        <dbReference type="Proteomes" id="UP000001745"/>
    </source>
</evidence>
<dbReference type="AlphaFoldDB" id="B8MVC8"/>
<dbReference type="GeneID" id="8103452"/>
<dbReference type="PANTHER" id="PTHR10366">
    <property type="entry name" value="NAD DEPENDENT EPIMERASE/DEHYDRATASE"/>
    <property type="match status" value="1"/>
</dbReference>
<dbReference type="eggNOG" id="KOG1502">
    <property type="taxonomic scope" value="Eukaryota"/>
</dbReference>
<dbReference type="HOGENOM" id="CLU_007383_9_2_1"/>
<evidence type="ECO:0000256" key="2">
    <source>
        <dbReference type="ARBA" id="ARBA00023445"/>
    </source>
</evidence>
<dbReference type="InterPro" id="IPR001509">
    <property type="entry name" value="Epimerase_deHydtase"/>
</dbReference>
<evidence type="ECO:0000256" key="1">
    <source>
        <dbReference type="ARBA" id="ARBA00023002"/>
    </source>
</evidence>
<sequence>MGSIFPPGGLVLITGVNGFLASHLVLELVERGYAVRGTVRSTESASWITKAVKTRYPTGKFDVLVVPSLSAPGIMDDLIRDVDGIAYVAADTSLNADHTQVIPPGLEALQAALESAARAPSVKRFVLTSSYTAAVDTLEVAPQPGSEVRVSKDSWNETSSIRARTPPPYSPMHALVVYQALKTECERLFWKFASDEKPGFVQNSVLPGFVIGPIVHSQQRGSTSALVKGYFDDPSNNQQLAWISAPWVVDVADNALLHLAGLTDEAVRNERLLALADPYELRNFGTAFEQIDPTRQWPAPASEATKQAGSKWVADTKSSGKRKALRRFWRVCEGHAWRVIRTGSFGHFRSEDHPGSCSEMRNQPQPTAH</sequence>
<evidence type="ECO:0000313" key="4">
    <source>
        <dbReference type="EMBL" id="EED11488.1"/>
    </source>
</evidence>
<dbReference type="EMBL" id="EQ962663">
    <property type="protein sequence ID" value="EED11488.1"/>
    <property type="molecule type" value="Genomic_DNA"/>
</dbReference>
<dbReference type="RefSeq" id="XP_002488804.1">
    <property type="nucleotide sequence ID" value="XM_002488759.1"/>
</dbReference>
<dbReference type="InterPro" id="IPR050425">
    <property type="entry name" value="NAD(P)_dehydrat-like"/>
</dbReference>
<dbReference type="Proteomes" id="UP000001745">
    <property type="component" value="Unassembled WGS sequence"/>
</dbReference>
<protein>
    <submittedName>
        <fullName evidence="4">Aldehyde reductase II</fullName>
    </submittedName>
</protein>